<dbReference type="GO" id="GO:0005829">
    <property type="term" value="C:cytosol"/>
    <property type="evidence" value="ECO:0007669"/>
    <property type="project" value="TreeGrafter"/>
</dbReference>
<dbReference type="HAMAP" id="MF_01928">
    <property type="entry name" value="PurK"/>
    <property type="match status" value="1"/>
</dbReference>
<dbReference type="SUPFAM" id="SSF56059">
    <property type="entry name" value="Glutathione synthetase ATP-binding domain-like"/>
    <property type="match status" value="1"/>
</dbReference>
<comment type="catalytic activity">
    <reaction evidence="6 7">
        <text>5-amino-1-(5-phospho-beta-D-ribosyl)imidazole + hydrogencarbonate + ATP = 5-carboxyamino-1-(5-phospho-D-ribosyl)imidazole + ADP + phosphate + 2 H(+)</text>
        <dbReference type="Rhea" id="RHEA:19317"/>
        <dbReference type="ChEBI" id="CHEBI:15378"/>
        <dbReference type="ChEBI" id="CHEBI:17544"/>
        <dbReference type="ChEBI" id="CHEBI:30616"/>
        <dbReference type="ChEBI" id="CHEBI:43474"/>
        <dbReference type="ChEBI" id="CHEBI:58730"/>
        <dbReference type="ChEBI" id="CHEBI:137981"/>
        <dbReference type="ChEBI" id="CHEBI:456216"/>
        <dbReference type="EC" id="6.3.4.18"/>
    </reaction>
</comment>
<dbReference type="InterPro" id="IPR005875">
    <property type="entry name" value="PurK"/>
</dbReference>
<comment type="caution">
    <text evidence="6">Lacks conserved residue(s) required for the propagation of feature annotation.</text>
</comment>
<keyword evidence="3" id="KW-0210">Decarboxylase</keyword>
<organism evidence="9 10">
    <name type="scientific">Chitinophaga japonensis</name>
    <name type="common">Flexibacter japonensis</name>
    <dbReference type="NCBI Taxonomy" id="104662"/>
    <lineage>
        <taxon>Bacteria</taxon>
        <taxon>Pseudomonadati</taxon>
        <taxon>Bacteroidota</taxon>
        <taxon>Chitinophagia</taxon>
        <taxon>Chitinophagales</taxon>
        <taxon>Chitinophagaceae</taxon>
        <taxon>Chitinophaga</taxon>
    </lineage>
</organism>
<comment type="function">
    <text evidence="7">Catalyzes the ATP-dependent conversion of 5-aminoimidazole ribonucleotide (AIR) and HCO(3)- to N5-carboxyaminoimidazole ribonucleotide (N5-CAIR).</text>
</comment>
<dbReference type="GO" id="GO:0046872">
    <property type="term" value="F:metal ion binding"/>
    <property type="evidence" value="ECO:0007669"/>
    <property type="project" value="InterPro"/>
</dbReference>
<evidence type="ECO:0000256" key="1">
    <source>
        <dbReference type="ARBA" id="ARBA00022741"/>
    </source>
</evidence>
<dbReference type="PANTHER" id="PTHR11609:SF5">
    <property type="entry name" value="PHOSPHORIBOSYLAMINOIMIDAZOLE CARBOXYLASE"/>
    <property type="match status" value="1"/>
</dbReference>
<dbReference type="OrthoDB" id="9804625at2"/>
<evidence type="ECO:0000256" key="6">
    <source>
        <dbReference type="HAMAP-Rule" id="MF_01928"/>
    </source>
</evidence>
<dbReference type="InterPro" id="IPR054350">
    <property type="entry name" value="PurT/PurK_preATP-grasp"/>
</dbReference>
<keyword evidence="1 6" id="KW-0547">Nucleotide-binding</keyword>
<dbReference type="Proteomes" id="UP000316778">
    <property type="component" value="Unassembled WGS sequence"/>
</dbReference>
<dbReference type="Pfam" id="PF02222">
    <property type="entry name" value="ATP-grasp"/>
    <property type="match status" value="1"/>
</dbReference>
<feature type="binding site" evidence="6">
    <location>
        <position position="185"/>
    </location>
    <ligand>
        <name>ATP</name>
        <dbReference type="ChEBI" id="CHEBI:30616"/>
    </ligand>
</feature>
<evidence type="ECO:0000313" key="10">
    <source>
        <dbReference type="Proteomes" id="UP000316778"/>
    </source>
</evidence>
<comment type="similarity">
    <text evidence="6 7">Belongs to the PurK/PurT family.</text>
</comment>
<dbReference type="GO" id="GO:0034028">
    <property type="term" value="F:5-(carboxyamino)imidazole ribonucleotide synthase activity"/>
    <property type="evidence" value="ECO:0007669"/>
    <property type="project" value="UniProtKB-UniRule"/>
</dbReference>
<dbReference type="InterPro" id="IPR011054">
    <property type="entry name" value="Rudment_hybrid_motif"/>
</dbReference>
<feature type="domain" description="ATP-grasp" evidence="8">
    <location>
        <begin position="112"/>
        <end position="294"/>
    </location>
</feature>
<evidence type="ECO:0000256" key="5">
    <source>
        <dbReference type="ARBA" id="ARBA00023239"/>
    </source>
</evidence>
<gene>
    <name evidence="6 7" type="primary">purK</name>
    <name evidence="9" type="ORF">LX66_0503</name>
</gene>
<name>A0A562TC62_CHIJA</name>
<accession>A0A562TC62</accession>
<comment type="function">
    <text evidence="6">Catalyzes the ATP-dependent conversion of 5-aminoimidazole ribonucleotide (AIR) and HCO(3)(-) to N5-carboxyaminoimidazole ribonucleotide (N5-CAIR).</text>
</comment>
<dbReference type="NCBIfam" id="TIGR01161">
    <property type="entry name" value="purK"/>
    <property type="match status" value="1"/>
</dbReference>
<dbReference type="InterPro" id="IPR013815">
    <property type="entry name" value="ATP_grasp_subdomain_1"/>
</dbReference>
<evidence type="ECO:0000256" key="4">
    <source>
        <dbReference type="ARBA" id="ARBA00022840"/>
    </source>
</evidence>
<keyword evidence="4 6" id="KW-0067">ATP-binding</keyword>
<proteinExistence type="inferred from homology"/>
<dbReference type="SUPFAM" id="SSF52440">
    <property type="entry name" value="PreATP-grasp domain"/>
    <property type="match status" value="1"/>
</dbReference>
<feature type="binding site" evidence="6">
    <location>
        <begin position="177"/>
        <end position="180"/>
    </location>
    <ligand>
        <name>ATP</name>
        <dbReference type="ChEBI" id="CHEBI:30616"/>
    </ligand>
</feature>
<dbReference type="Gene3D" id="3.40.50.20">
    <property type="match status" value="1"/>
</dbReference>
<evidence type="ECO:0000256" key="7">
    <source>
        <dbReference type="RuleBase" id="RU361200"/>
    </source>
</evidence>
<reference evidence="9 10" key="1">
    <citation type="journal article" date="2013" name="Stand. Genomic Sci.">
        <title>Genomic Encyclopedia of Type Strains, Phase I: The one thousand microbial genomes (KMG-I) project.</title>
        <authorList>
            <person name="Kyrpides N.C."/>
            <person name="Woyke T."/>
            <person name="Eisen J.A."/>
            <person name="Garrity G."/>
            <person name="Lilburn T.G."/>
            <person name="Beck B.J."/>
            <person name="Whitman W.B."/>
            <person name="Hugenholtz P."/>
            <person name="Klenk H.P."/>
        </authorList>
    </citation>
    <scope>NUCLEOTIDE SEQUENCE [LARGE SCALE GENOMIC DNA]</scope>
    <source>
        <strain evidence="9 10">DSM 13484</strain>
    </source>
</reference>
<dbReference type="Gene3D" id="3.30.1490.20">
    <property type="entry name" value="ATP-grasp fold, A domain"/>
    <property type="match status" value="1"/>
</dbReference>
<dbReference type="InterPro" id="IPR016185">
    <property type="entry name" value="PreATP-grasp_dom_sf"/>
</dbReference>
<keyword evidence="5" id="KW-0456">Lyase</keyword>
<protein>
    <recommendedName>
        <fullName evidence="6 7">N5-carboxyaminoimidazole ribonucleotide synthase</fullName>
        <shortName evidence="6 7">N5-CAIR synthase</shortName>
        <ecNumber evidence="6 7">6.3.4.18</ecNumber>
    </recommendedName>
    <alternativeName>
        <fullName evidence="6 7">5-(carboxyamino)imidazole ribonucleotide synthetase</fullName>
    </alternativeName>
</protein>
<dbReference type="Gene3D" id="3.30.470.20">
    <property type="entry name" value="ATP-grasp fold, B domain"/>
    <property type="match status" value="1"/>
</dbReference>
<dbReference type="GO" id="GO:0006189">
    <property type="term" value="P:'de novo' IMP biosynthetic process"/>
    <property type="evidence" value="ECO:0007669"/>
    <property type="project" value="UniProtKB-UniRule"/>
</dbReference>
<comment type="caution">
    <text evidence="9">The sequence shown here is derived from an EMBL/GenBank/DDBJ whole genome shotgun (WGS) entry which is preliminary data.</text>
</comment>
<dbReference type="NCBIfam" id="NF004679">
    <property type="entry name" value="PRK06019.1-5"/>
    <property type="match status" value="1"/>
</dbReference>
<keyword evidence="10" id="KW-1185">Reference proteome</keyword>
<dbReference type="Pfam" id="PF22660">
    <property type="entry name" value="RS_preATP-grasp-like"/>
    <property type="match status" value="1"/>
</dbReference>
<dbReference type="AlphaFoldDB" id="A0A562TC62"/>
<dbReference type="EMBL" id="VLLG01000002">
    <property type="protein sequence ID" value="TWI91141.1"/>
    <property type="molecule type" value="Genomic_DNA"/>
</dbReference>
<dbReference type="RefSeq" id="WP_145710305.1">
    <property type="nucleotide sequence ID" value="NZ_BAAAFY010000001.1"/>
</dbReference>
<comment type="pathway">
    <text evidence="6 7">Purine metabolism; IMP biosynthesis via de novo pathway; 5-amino-1-(5-phospho-D-ribosyl)imidazole-4-carboxylate from 5-amino-1-(5-phospho-D-ribosyl)imidazole (N5-CAIR route): step 1/2.</text>
</comment>
<comment type="subunit">
    <text evidence="6 7">Homodimer.</text>
</comment>
<dbReference type="FunFam" id="3.30.470.20:FF:000037">
    <property type="entry name" value="Phosphoribosylaminoimidazole carboxylase, chloroplastic"/>
    <property type="match status" value="1"/>
</dbReference>
<dbReference type="InterPro" id="IPR011761">
    <property type="entry name" value="ATP-grasp"/>
</dbReference>
<keyword evidence="2 6" id="KW-0658">Purine biosynthesis</keyword>
<dbReference type="PANTHER" id="PTHR11609">
    <property type="entry name" value="PURINE BIOSYNTHESIS PROTEIN 6/7, PUR6/7"/>
    <property type="match status" value="1"/>
</dbReference>
<evidence type="ECO:0000256" key="3">
    <source>
        <dbReference type="ARBA" id="ARBA00022793"/>
    </source>
</evidence>
<dbReference type="SUPFAM" id="SSF51246">
    <property type="entry name" value="Rudiment single hybrid motif"/>
    <property type="match status" value="1"/>
</dbReference>
<sequence>MEKFSSANFKLGILGGGQLGKMLIQSAMDFGIEVHVLDPDDQASCSAYCKNFKVGSFVSYEDVYAFGKGLDLLTIEIEHVNVEALKKLRGEGVQVFPQPELIELIQDKGLQKDFFAAHRIPTAPYIKITNRQELEQHAERFPAVQKLRKSGYDGKGVYKIGSRDDLPRAFNAPSILEDQVDVEKELAVLVARNEDGQTVTYDVVEMRFNAAANLVELLSAPAQISGEMAQEARRIAVDVIEKLGLVGILAVEMFVAKDGKLLVNELAPRPHNSGHHTIEACVTSQYEQHLRAILNLPLGDTHMYSNAVMVNLLGATGYTGDARYDGFKNIAGIQGAHIHLYSKKKTKPFRKMGHVTVLDDDLQKALEKARSIQEQFKIIA</sequence>
<keyword evidence="6 7" id="KW-0436">Ligase</keyword>
<dbReference type="InterPro" id="IPR040686">
    <property type="entry name" value="PurK_C"/>
</dbReference>
<evidence type="ECO:0000259" key="8">
    <source>
        <dbReference type="PROSITE" id="PS50975"/>
    </source>
</evidence>
<evidence type="ECO:0000313" key="9">
    <source>
        <dbReference type="EMBL" id="TWI91141.1"/>
    </source>
</evidence>
<dbReference type="UniPathway" id="UPA00074">
    <property type="reaction ID" value="UER00942"/>
</dbReference>
<dbReference type="Pfam" id="PF17769">
    <property type="entry name" value="PurK_C"/>
    <property type="match status" value="1"/>
</dbReference>
<dbReference type="GO" id="GO:0004638">
    <property type="term" value="F:phosphoribosylaminoimidazole carboxylase activity"/>
    <property type="evidence" value="ECO:0007669"/>
    <property type="project" value="InterPro"/>
</dbReference>
<feature type="binding site" evidence="6">
    <location>
        <begin position="264"/>
        <end position="265"/>
    </location>
    <ligand>
        <name>ATP</name>
        <dbReference type="ChEBI" id="CHEBI:30616"/>
    </ligand>
</feature>
<dbReference type="GO" id="GO:0005524">
    <property type="term" value="F:ATP binding"/>
    <property type="evidence" value="ECO:0007669"/>
    <property type="project" value="UniProtKB-UniRule"/>
</dbReference>
<dbReference type="PROSITE" id="PS50975">
    <property type="entry name" value="ATP_GRASP"/>
    <property type="match status" value="1"/>
</dbReference>
<dbReference type="EC" id="6.3.4.18" evidence="6 7"/>
<dbReference type="InterPro" id="IPR003135">
    <property type="entry name" value="ATP-grasp_carboxylate-amine"/>
</dbReference>
<evidence type="ECO:0000256" key="2">
    <source>
        <dbReference type="ARBA" id="ARBA00022755"/>
    </source>
</evidence>
<feature type="binding site" evidence="6">
    <location>
        <position position="108"/>
    </location>
    <ligand>
        <name>ATP</name>
        <dbReference type="ChEBI" id="CHEBI:30616"/>
    </ligand>
</feature>
<feature type="binding site" evidence="6">
    <location>
        <position position="146"/>
    </location>
    <ligand>
        <name>ATP</name>
        <dbReference type="ChEBI" id="CHEBI:30616"/>
    </ligand>
</feature>